<evidence type="ECO:0000256" key="3">
    <source>
        <dbReference type="ARBA" id="ARBA00022692"/>
    </source>
</evidence>
<feature type="transmembrane region" description="Helical" evidence="6">
    <location>
        <begin position="343"/>
        <end position="364"/>
    </location>
</feature>
<dbReference type="Proteomes" id="UP000886523">
    <property type="component" value="Unassembled WGS sequence"/>
</dbReference>
<feature type="transmembrane region" description="Helical" evidence="6">
    <location>
        <begin position="72"/>
        <end position="92"/>
    </location>
</feature>
<accession>A0A9P6DRJ0</accession>
<feature type="transmembrane region" description="Helical" evidence="6">
    <location>
        <begin position="428"/>
        <end position="451"/>
    </location>
</feature>
<evidence type="ECO:0000256" key="4">
    <source>
        <dbReference type="ARBA" id="ARBA00022989"/>
    </source>
</evidence>
<dbReference type="SUPFAM" id="SSF103473">
    <property type="entry name" value="MFS general substrate transporter"/>
    <property type="match status" value="1"/>
</dbReference>
<evidence type="ECO:0000259" key="7">
    <source>
        <dbReference type="PROSITE" id="PS50850"/>
    </source>
</evidence>
<feature type="transmembrane region" description="Helical" evidence="6">
    <location>
        <begin position="163"/>
        <end position="183"/>
    </location>
</feature>
<evidence type="ECO:0000256" key="1">
    <source>
        <dbReference type="ARBA" id="ARBA00004141"/>
    </source>
</evidence>
<dbReference type="PANTHER" id="PTHR23506:SF23">
    <property type="entry name" value="GH10249P"/>
    <property type="match status" value="1"/>
</dbReference>
<feature type="transmembrane region" description="Helical" evidence="6">
    <location>
        <begin position="129"/>
        <end position="151"/>
    </location>
</feature>
<keyword evidence="9" id="KW-1185">Reference proteome</keyword>
<evidence type="ECO:0000256" key="6">
    <source>
        <dbReference type="SAM" id="Phobius"/>
    </source>
</evidence>
<feature type="transmembrane region" description="Helical" evidence="6">
    <location>
        <begin position="306"/>
        <end position="323"/>
    </location>
</feature>
<dbReference type="InterPro" id="IPR020846">
    <property type="entry name" value="MFS_dom"/>
</dbReference>
<keyword evidence="2" id="KW-0813">Transport</keyword>
<name>A0A9P6DRJ0_9AGAM</name>
<dbReference type="AlphaFoldDB" id="A0A9P6DRJ0"/>
<proteinExistence type="predicted"/>
<dbReference type="InterPro" id="IPR036259">
    <property type="entry name" value="MFS_trans_sf"/>
</dbReference>
<dbReference type="PANTHER" id="PTHR23506">
    <property type="entry name" value="GH10249P"/>
    <property type="match status" value="1"/>
</dbReference>
<keyword evidence="4 6" id="KW-1133">Transmembrane helix</keyword>
<feature type="transmembrane region" description="Helical" evidence="6">
    <location>
        <begin position="31"/>
        <end position="52"/>
    </location>
</feature>
<keyword evidence="5 6" id="KW-0472">Membrane</keyword>
<feature type="domain" description="Major facilitator superfamily (MFS) profile" evidence="7">
    <location>
        <begin position="31"/>
        <end position="489"/>
    </location>
</feature>
<reference evidence="8" key="1">
    <citation type="journal article" date="2020" name="Nat. Commun.">
        <title>Large-scale genome sequencing of mycorrhizal fungi provides insights into the early evolution of symbiotic traits.</title>
        <authorList>
            <person name="Miyauchi S."/>
            <person name="Kiss E."/>
            <person name="Kuo A."/>
            <person name="Drula E."/>
            <person name="Kohler A."/>
            <person name="Sanchez-Garcia M."/>
            <person name="Morin E."/>
            <person name="Andreopoulos B."/>
            <person name="Barry K.W."/>
            <person name="Bonito G."/>
            <person name="Buee M."/>
            <person name="Carver A."/>
            <person name="Chen C."/>
            <person name="Cichocki N."/>
            <person name="Clum A."/>
            <person name="Culley D."/>
            <person name="Crous P.W."/>
            <person name="Fauchery L."/>
            <person name="Girlanda M."/>
            <person name="Hayes R.D."/>
            <person name="Keri Z."/>
            <person name="LaButti K."/>
            <person name="Lipzen A."/>
            <person name="Lombard V."/>
            <person name="Magnuson J."/>
            <person name="Maillard F."/>
            <person name="Murat C."/>
            <person name="Nolan M."/>
            <person name="Ohm R.A."/>
            <person name="Pangilinan J."/>
            <person name="Pereira M.F."/>
            <person name="Perotto S."/>
            <person name="Peter M."/>
            <person name="Pfister S."/>
            <person name="Riley R."/>
            <person name="Sitrit Y."/>
            <person name="Stielow J.B."/>
            <person name="Szollosi G."/>
            <person name="Zifcakova L."/>
            <person name="Stursova M."/>
            <person name="Spatafora J.W."/>
            <person name="Tedersoo L."/>
            <person name="Vaario L.M."/>
            <person name="Yamada A."/>
            <person name="Yan M."/>
            <person name="Wang P."/>
            <person name="Xu J."/>
            <person name="Bruns T."/>
            <person name="Baldrian P."/>
            <person name="Vilgalys R."/>
            <person name="Dunand C."/>
            <person name="Henrissat B."/>
            <person name="Grigoriev I.V."/>
            <person name="Hibbett D."/>
            <person name="Nagy L.G."/>
            <person name="Martin F.M."/>
        </authorList>
    </citation>
    <scope>NUCLEOTIDE SEQUENCE</scope>
    <source>
        <strain evidence="8">UP504</strain>
    </source>
</reference>
<dbReference type="GO" id="GO:0022857">
    <property type="term" value="F:transmembrane transporter activity"/>
    <property type="evidence" value="ECO:0007669"/>
    <property type="project" value="InterPro"/>
</dbReference>
<dbReference type="Pfam" id="PF07690">
    <property type="entry name" value="MFS_1"/>
    <property type="match status" value="2"/>
</dbReference>
<feature type="transmembrane region" description="Helical" evidence="6">
    <location>
        <begin position="195"/>
        <end position="218"/>
    </location>
</feature>
<dbReference type="Gene3D" id="1.20.1250.20">
    <property type="entry name" value="MFS general substrate transporter like domains"/>
    <property type="match status" value="1"/>
</dbReference>
<evidence type="ECO:0000256" key="5">
    <source>
        <dbReference type="ARBA" id="ARBA00023136"/>
    </source>
</evidence>
<evidence type="ECO:0000313" key="8">
    <source>
        <dbReference type="EMBL" id="KAF9511162.1"/>
    </source>
</evidence>
<dbReference type="CDD" id="cd17325">
    <property type="entry name" value="MFS_MdtG_SLC18_like"/>
    <property type="match status" value="1"/>
</dbReference>
<evidence type="ECO:0000313" key="9">
    <source>
        <dbReference type="Proteomes" id="UP000886523"/>
    </source>
</evidence>
<comment type="subcellular location">
    <subcellularLocation>
        <location evidence="1">Membrane</location>
        <topology evidence="1">Multi-pass membrane protein</topology>
    </subcellularLocation>
</comment>
<dbReference type="InterPro" id="IPR050930">
    <property type="entry name" value="MFS_Vesicular_Transporter"/>
</dbReference>
<comment type="caution">
    <text evidence="8">The sequence shown here is derived from an EMBL/GenBank/DDBJ whole genome shotgun (WGS) entry which is preliminary data.</text>
</comment>
<dbReference type="GO" id="GO:0016020">
    <property type="term" value="C:membrane"/>
    <property type="evidence" value="ECO:0007669"/>
    <property type="project" value="UniProtKB-SubCell"/>
</dbReference>
<dbReference type="InterPro" id="IPR011701">
    <property type="entry name" value="MFS"/>
</dbReference>
<dbReference type="EMBL" id="MU129004">
    <property type="protein sequence ID" value="KAF9511162.1"/>
    <property type="molecule type" value="Genomic_DNA"/>
</dbReference>
<dbReference type="OrthoDB" id="440553at2759"/>
<feature type="transmembrane region" description="Helical" evidence="6">
    <location>
        <begin position="395"/>
        <end position="416"/>
    </location>
</feature>
<keyword evidence="3 6" id="KW-0812">Transmembrane</keyword>
<dbReference type="PROSITE" id="PS50850">
    <property type="entry name" value="MFS"/>
    <property type="match status" value="1"/>
</dbReference>
<protein>
    <recommendedName>
        <fullName evidence="7">Major facilitator superfamily (MFS) profile domain-containing protein</fullName>
    </recommendedName>
</protein>
<gene>
    <name evidence="8" type="ORF">BS47DRAFT_1319170</name>
</gene>
<sequence length="506" mass="54757">MPNQGDPVQPDSPAPHPTQGRPWGLEWRSSVWFVTLVVGFGIAVDVWVYNMIVPVIPFRLNTLGYKHVASKTSLLLFTYSLGLVLSIPPIVWLSEHFGGSRKSIILYGQAFLAGSQVLFMFAPNYGVMILSRILQGISGSVIWTLGLALLCDTVPERRIGQQLGMAMAGLSIGFVAYHPSFALGPPLGGILYDNFGFHAPFILGIALAVADFVGRVLIIERKVSVQWGVDPWGPHQPSQSLEEPSHSAFEMSITESVTQSPRIDQHVGDTSSLKPTSVNVGPLETERPRTLSSWGVLWALMRSSRAMVAVVNTLICGTVFTPKNLQLTLRLHHAWGLSPLKVGLVYIAAAIPTMVAGGISGFLTDRFGPKYIATLSLGLSTPWLMLLILRSHLALFIIALALFMFFLSGVIAPMTTELAATSRGLPGVGYGHVFGAWMLAYSLGSTLGPIIGGPIYDHVRHGWLVLCIMQTCLVILALTLSLMFTGDTAMTHKFGPASSSTKTLIR</sequence>
<evidence type="ECO:0000256" key="2">
    <source>
        <dbReference type="ARBA" id="ARBA00022448"/>
    </source>
</evidence>
<feature type="transmembrane region" description="Helical" evidence="6">
    <location>
        <begin position="463"/>
        <end position="484"/>
    </location>
</feature>
<organism evidence="8 9">
    <name type="scientific">Hydnum rufescens UP504</name>
    <dbReference type="NCBI Taxonomy" id="1448309"/>
    <lineage>
        <taxon>Eukaryota</taxon>
        <taxon>Fungi</taxon>
        <taxon>Dikarya</taxon>
        <taxon>Basidiomycota</taxon>
        <taxon>Agaricomycotina</taxon>
        <taxon>Agaricomycetes</taxon>
        <taxon>Cantharellales</taxon>
        <taxon>Hydnaceae</taxon>
        <taxon>Hydnum</taxon>
    </lineage>
</organism>